<dbReference type="GO" id="GO:0070205">
    <property type="term" value="F:2-succinyl-6-hydroxy-2,4-cyclohexadiene-1-carboxylate synthase activity"/>
    <property type="evidence" value="ECO:0007669"/>
    <property type="project" value="UniProtKB-EC"/>
</dbReference>
<feature type="domain" description="AB hydrolase-1" evidence="1">
    <location>
        <begin position="105"/>
        <end position="307"/>
    </location>
</feature>
<evidence type="ECO:0000313" key="3">
    <source>
        <dbReference type="Proteomes" id="UP000188993"/>
    </source>
</evidence>
<protein>
    <submittedName>
        <fullName evidence="2">2-succinyl-6-hydroxy-2, 4-cyclohexadiene-1-carboxylate synthase</fullName>
        <ecNumber evidence="2">4.2.99.20</ecNumber>
    </submittedName>
</protein>
<organism evidence="2 3">
    <name type="scientific">Jeotgalibaca dankookensis</name>
    <dbReference type="NCBI Taxonomy" id="708126"/>
    <lineage>
        <taxon>Bacteria</taxon>
        <taxon>Bacillati</taxon>
        <taxon>Bacillota</taxon>
        <taxon>Bacilli</taxon>
        <taxon>Lactobacillales</taxon>
        <taxon>Carnobacteriaceae</taxon>
        <taxon>Jeotgalibaca</taxon>
    </lineage>
</organism>
<dbReference type="STRING" id="708126.BW727_102033"/>
<proteinExistence type="predicted"/>
<gene>
    <name evidence="2" type="primary">menH_2</name>
    <name evidence="2" type="ORF">BW727_102033</name>
</gene>
<dbReference type="InterPro" id="IPR052920">
    <property type="entry name" value="DNA-binding_regulatory"/>
</dbReference>
<name>A0A1S6IS19_9LACT</name>
<keyword evidence="2" id="KW-0456">Lyase</keyword>
<dbReference type="PANTHER" id="PTHR43358">
    <property type="entry name" value="ALPHA/BETA-HYDROLASE"/>
    <property type="match status" value="1"/>
</dbReference>
<dbReference type="Proteomes" id="UP000188993">
    <property type="component" value="Chromosome"/>
</dbReference>
<evidence type="ECO:0000259" key="1">
    <source>
        <dbReference type="Pfam" id="PF12697"/>
    </source>
</evidence>
<dbReference type="Pfam" id="PF12697">
    <property type="entry name" value="Abhydrolase_6"/>
    <property type="match status" value="1"/>
</dbReference>
<evidence type="ECO:0000313" key="2">
    <source>
        <dbReference type="EMBL" id="AQS54347.1"/>
    </source>
</evidence>
<dbReference type="OrthoDB" id="9776685at2"/>
<dbReference type="AlphaFoldDB" id="A0A1S6IS19"/>
<dbReference type="Gene3D" id="3.40.50.1820">
    <property type="entry name" value="alpha/beta hydrolase"/>
    <property type="match status" value="1"/>
</dbReference>
<dbReference type="InterPro" id="IPR000073">
    <property type="entry name" value="AB_hydrolase_1"/>
</dbReference>
<sequence>MKRGLFLKTAAITGIAAASYLAVGNYFYDFALKVKGEKDFEDEEADPEKNPAIDSEVEAAAQEADRLFLKENPPVERHIISPDFKKLRLSASFYPNKETSHKYAILFHGYTGSNEEMLRWVRGFSKKNFHVLTPDFRGHGQSEGNYIGMGWPDRFDILAWIDAVIEEDSKAEIVLLGLSMGAAAVMMASGETLPNNVKVIVEDSGYSTVKKVFSHQLDEIFGLPAFPIMNAANTMTKLRAGYALFQASAIKQIKKSQTPILFIHGKDDTFVPFRMLDDLYNAARVEKEKLVVPGAGHGESIMVAPQLYWRTVWDFVDRFFE</sequence>
<keyword evidence="3" id="KW-1185">Reference proteome</keyword>
<dbReference type="SUPFAM" id="SSF53474">
    <property type="entry name" value="alpha/beta-Hydrolases"/>
    <property type="match status" value="1"/>
</dbReference>
<dbReference type="PANTHER" id="PTHR43358:SF4">
    <property type="entry name" value="ALPHA_BETA HYDROLASE FOLD-1 DOMAIN-CONTAINING PROTEIN"/>
    <property type="match status" value="1"/>
</dbReference>
<dbReference type="InterPro" id="IPR029058">
    <property type="entry name" value="AB_hydrolase_fold"/>
</dbReference>
<reference evidence="2 3" key="1">
    <citation type="journal article" date="2014" name="Int. J. Syst. Evol. Microbiol.">
        <title>Jeotgalibaca dankookensis gen. nov., sp. nov., a member of the family Carnobacteriaceae, isolated from seujeot (Korean traditional food).</title>
        <authorList>
            <person name="Lee D.G."/>
            <person name="Trujillo M.E."/>
            <person name="Kang H."/>
            <person name="Ahn T.Y."/>
        </authorList>
    </citation>
    <scope>NUCLEOTIDE SEQUENCE [LARGE SCALE GENOMIC DNA]</scope>
    <source>
        <strain evidence="2 3">EX-07</strain>
    </source>
</reference>
<dbReference type="EC" id="4.2.99.20" evidence="2"/>
<dbReference type="KEGG" id="jda:BW727_102033"/>
<dbReference type="EMBL" id="CP019728">
    <property type="protein sequence ID" value="AQS54347.1"/>
    <property type="molecule type" value="Genomic_DNA"/>
</dbReference>
<dbReference type="RefSeq" id="WP_062469199.1">
    <property type="nucleotide sequence ID" value="NZ_BBYN01000011.1"/>
</dbReference>
<accession>A0A1S6IS19</accession>